<reference evidence="2 3" key="1">
    <citation type="journal article" date="2018" name="PLoS Pathog.">
        <title>Evolution of structural diversity of trichothecenes, a family of toxins produced by plant pathogenic and entomopathogenic fungi.</title>
        <authorList>
            <person name="Proctor R.H."/>
            <person name="McCormick S.P."/>
            <person name="Kim H.S."/>
            <person name="Cardoza R.E."/>
            <person name="Stanley A.M."/>
            <person name="Lindo L."/>
            <person name="Kelly A."/>
            <person name="Brown D.W."/>
            <person name="Lee T."/>
            <person name="Vaughan M.M."/>
            <person name="Alexander N.J."/>
            <person name="Busman M."/>
            <person name="Gutierrez S."/>
        </authorList>
    </citation>
    <scope>NUCLEOTIDE SEQUENCE [LARGE SCALE GENOMIC DNA]</scope>
    <source>
        <strain evidence="2 3">NRRL 3299</strain>
    </source>
</reference>
<evidence type="ECO:0000313" key="2">
    <source>
        <dbReference type="EMBL" id="RGP71203.1"/>
    </source>
</evidence>
<name>A0A395SFI4_FUSSP</name>
<gene>
    <name evidence="2" type="ORF">FSPOR_3536</name>
</gene>
<proteinExistence type="predicted"/>
<organism evidence="2 3">
    <name type="scientific">Fusarium sporotrichioides</name>
    <dbReference type="NCBI Taxonomy" id="5514"/>
    <lineage>
        <taxon>Eukaryota</taxon>
        <taxon>Fungi</taxon>
        <taxon>Dikarya</taxon>
        <taxon>Ascomycota</taxon>
        <taxon>Pezizomycotina</taxon>
        <taxon>Sordariomycetes</taxon>
        <taxon>Hypocreomycetidae</taxon>
        <taxon>Hypocreales</taxon>
        <taxon>Nectriaceae</taxon>
        <taxon>Fusarium</taxon>
    </lineage>
</organism>
<feature type="compositionally biased region" description="Polar residues" evidence="1">
    <location>
        <begin position="431"/>
        <end position="442"/>
    </location>
</feature>
<dbReference type="AlphaFoldDB" id="A0A395SFI4"/>
<dbReference type="EMBL" id="PXOF01000046">
    <property type="protein sequence ID" value="RGP71203.1"/>
    <property type="molecule type" value="Genomic_DNA"/>
</dbReference>
<evidence type="ECO:0008006" key="4">
    <source>
        <dbReference type="Google" id="ProtNLM"/>
    </source>
</evidence>
<comment type="caution">
    <text evidence="2">The sequence shown here is derived from an EMBL/GenBank/DDBJ whole genome shotgun (WGS) entry which is preliminary data.</text>
</comment>
<protein>
    <recommendedName>
        <fullName evidence="4">F-box domain-containing protein</fullName>
    </recommendedName>
</protein>
<sequence length="472" mass="53053">MDTYAVTSLHNLPQELLDNILGHLEKDRDLGTMRLVWPSLEPVLLPRLFGVVRLSFLEKHRLQFLGISSSPHLAPHVRILRWHSLCHTGEGIGLSQLQAFLSSDAIPRFRPMFLEGLDSMVNLRTFTTLMLHPSQSRGALWREDVTLRSIPSNDFSKTDLVQGFDNFLVPAMLRYGSNIESLRLLCKSTYLEDASSKPDSSTGMRHGDDLSGDPPAYYRALIEAFRSLRVRLDSFALRNVKKLDLCATFPSATSSEFQRRELQAQLFDIVSAAKELRALSLRSTDPESELEPNSRHSTIFPGLHTLDFKYLHTLKLVNLAFSITEFNELLVKRAKTLQNVLLYNCAGREAGLVEVVRFAAANPSINLQRFSVCVSQSIGLGPWGKDQTMAAQIIPEQEILDFINNGNDDGVGHAAVDPFLHRQPIGPDDWQSASERVLPTSTDESKTDHYTDLWVTSVESPESLTSEWPWVN</sequence>
<evidence type="ECO:0000256" key="1">
    <source>
        <dbReference type="SAM" id="MobiDB-lite"/>
    </source>
</evidence>
<feature type="region of interest" description="Disordered" evidence="1">
    <location>
        <begin position="425"/>
        <end position="444"/>
    </location>
</feature>
<accession>A0A395SFI4</accession>
<dbReference type="Proteomes" id="UP000266152">
    <property type="component" value="Unassembled WGS sequence"/>
</dbReference>
<evidence type="ECO:0000313" key="3">
    <source>
        <dbReference type="Proteomes" id="UP000266152"/>
    </source>
</evidence>
<dbReference type="STRING" id="5514.A0A395SFI4"/>
<keyword evidence="3" id="KW-1185">Reference proteome</keyword>